<feature type="region of interest" description="Disordered" evidence="1">
    <location>
        <begin position="20"/>
        <end position="63"/>
    </location>
</feature>
<keyword evidence="5" id="KW-1185">Reference proteome</keyword>
<keyword evidence="4" id="KW-0560">Oxidoreductase</keyword>
<dbReference type="PROSITE" id="PS51257">
    <property type="entry name" value="PROKAR_LIPOPROTEIN"/>
    <property type="match status" value="1"/>
</dbReference>
<evidence type="ECO:0000256" key="2">
    <source>
        <dbReference type="SAM" id="SignalP"/>
    </source>
</evidence>
<dbReference type="InterPro" id="IPR018391">
    <property type="entry name" value="PQQ_b-propeller_rpt"/>
</dbReference>
<feature type="compositionally biased region" description="Basic and acidic residues" evidence="1">
    <location>
        <begin position="47"/>
        <end position="63"/>
    </location>
</feature>
<dbReference type="SMART" id="SM00564">
    <property type="entry name" value="PQQ"/>
    <property type="match status" value="3"/>
</dbReference>
<feature type="chain" id="PRO_5022111770" evidence="2">
    <location>
        <begin position="24"/>
        <end position="470"/>
    </location>
</feature>
<evidence type="ECO:0000259" key="3">
    <source>
        <dbReference type="Pfam" id="PF13360"/>
    </source>
</evidence>
<dbReference type="RefSeq" id="WP_145365149.1">
    <property type="nucleotide sequence ID" value="NZ_CP036268.1"/>
</dbReference>
<protein>
    <submittedName>
        <fullName evidence="4">Quinohemoprotein ethanol dehydrogenase type-1</fullName>
        <ecNumber evidence="4">1.1.9.1</ecNumber>
    </submittedName>
</protein>
<dbReference type="Pfam" id="PF13360">
    <property type="entry name" value="PQQ_2"/>
    <property type="match status" value="1"/>
</dbReference>
<feature type="region of interest" description="Disordered" evidence="1">
    <location>
        <begin position="97"/>
        <end position="145"/>
    </location>
</feature>
<proteinExistence type="predicted"/>
<feature type="compositionally biased region" description="Basic and acidic residues" evidence="1">
    <location>
        <begin position="104"/>
        <end position="136"/>
    </location>
</feature>
<dbReference type="InterPro" id="IPR015943">
    <property type="entry name" value="WD40/YVTN_repeat-like_dom_sf"/>
</dbReference>
<dbReference type="PANTHER" id="PTHR34512:SF30">
    <property type="entry name" value="OUTER MEMBRANE PROTEIN ASSEMBLY FACTOR BAMB"/>
    <property type="match status" value="1"/>
</dbReference>
<dbReference type="Gene3D" id="2.130.10.10">
    <property type="entry name" value="YVTN repeat-like/Quinoprotein amine dehydrogenase"/>
    <property type="match status" value="1"/>
</dbReference>
<dbReference type="OrthoDB" id="9815737at2"/>
<keyword evidence="2" id="KW-0732">Signal</keyword>
<dbReference type="EC" id="1.1.9.1" evidence="4"/>
<name>A0A517R549_9PLAN</name>
<dbReference type="PANTHER" id="PTHR34512">
    <property type="entry name" value="CELL SURFACE PROTEIN"/>
    <property type="match status" value="1"/>
</dbReference>
<sequence length="470" mass="50708" precursor="true">MLRLVFALVCLTLIAGCSGTSTGGSESGSATAEQSQPYRSVNWPHWRGPERDGSTTEEGWNPRRLEEQDAVAWRRQIGVGYSSVTVFDGSVYATGHIASPEKQSSQEDKDESKTDSPAEEATPERSEGNDDAHAGHTEPPQPDGTEVLARLDIKTGEPVWTFEFAAARLDDSHHFGGPAASPVIAAGRVYVHSKDGQLFCLDLASGEEVWSVRLSDLTGASVPLWGSASSPVVTQGKVIVESGGLIALDADSGDLIWQSTSREGGYATPTPFEYGGQQYLAHFSTDGVLVARLDDGTEIDTATFDTAFDNPTTTPIVSEGRIYCSASNGRGGRSFVFDGQTLTKSWWNPSISNHFNSCVLQDGVLYGFDGHSAFPRNVELVCMNFQDGEERWKQRGLGLGSLIIADDKLVMLGDTGTLTIAHVNPDKYEPIAEAKILEGQCWASPVLSHGRVFCRNSEGELACIDLRPRK</sequence>
<evidence type="ECO:0000313" key="5">
    <source>
        <dbReference type="Proteomes" id="UP000317318"/>
    </source>
</evidence>
<dbReference type="AlphaFoldDB" id="A0A517R549"/>
<feature type="domain" description="Pyrrolo-quinoline quinone repeat" evidence="3">
    <location>
        <begin position="146"/>
        <end position="394"/>
    </location>
</feature>
<gene>
    <name evidence="4" type="primary">qheDH</name>
    <name evidence="4" type="ORF">Pan189_34190</name>
</gene>
<feature type="signal peptide" evidence="2">
    <location>
        <begin position="1"/>
        <end position="23"/>
    </location>
</feature>
<dbReference type="InterPro" id="IPR011047">
    <property type="entry name" value="Quinoprotein_ADH-like_sf"/>
</dbReference>
<dbReference type="KEGG" id="svp:Pan189_34190"/>
<dbReference type="SUPFAM" id="SSF50998">
    <property type="entry name" value="Quinoprotein alcohol dehydrogenase-like"/>
    <property type="match status" value="1"/>
</dbReference>
<evidence type="ECO:0000313" key="4">
    <source>
        <dbReference type="EMBL" id="QDT39018.1"/>
    </source>
</evidence>
<dbReference type="GO" id="GO:0016491">
    <property type="term" value="F:oxidoreductase activity"/>
    <property type="evidence" value="ECO:0007669"/>
    <property type="project" value="UniProtKB-KW"/>
</dbReference>
<dbReference type="InterPro" id="IPR002372">
    <property type="entry name" value="PQQ_rpt_dom"/>
</dbReference>
<evidence type="ECO:0000256" key="1">
    <source>
        <dbReference type="SAM" id="MobiDB-lite"/>
    </source>
</evidence>
<dbReference type="Proteomes" id="UP000317318">
    <property type="component" value="Chromosome"/>
</dbReference>
<organism evidence="4 5">
    <name type="scientific">Stratiformator vulcanicus</name>
    <dbReference type="NCBI Taxonomy" id="2527980"/>
    <lineage>
        <taxon>Bacteria</taxon>
        <taxon>Pseudomonadati</taxon>
        <taxon>Planctomycetota</taxon>
        <taxon>Planctomycetia</taxon>
        <taxon>Planctomycetales</taxon>
        <taxon>Planctomycetaceae</taxon>
        <taxon>Stratiformator</taxon>
    </lineage>
</organism>
<reference evidence="4 5" key="1">
    <citation type="submission" date="2019-02" db="EMBL/GenBank/DDBJ databases">
        <title>Deep-cultivation of Planctomycetes and their phenomic and genomic characterization uncovers novel biology.</title>
        <authorList>
            <person name="Wiegand S."/>
            <person name="Jogler M."/>
            <person name="Boedeker C."/>
            <person name="Pinto D."/>
            <person name="Vollmers J."/>
            <person name="Rivas-Marin E."/>
            <person name="Kohn T."/>
            <person name="Peeters S.H."/>
            <person name="Heuer A."/>
            <person name="Rast P."/>
            <person name="Oberbeckmann S."/>
            <person name="Bunk B."/>
            <person name="Jeske O."/>
            <person name="Meyerdierks A."/>
            <person name="Storesund J.E."/>
            <person name="Kallscheuer N."/>
            <person name="Luecker S."/>
            <person name="Lage O.M."/>
            <person name="Pohl T."/>
            <person name="Merkel B.J."/>
            <person name="Hornburger P."/>
            <person name="Mueller R.-W."/>
            <person name="Bruemmer F."/>
            <person name="Labrenz M."/>
            <person name="Spormann A.M."/>
            <person name="Op den Camp H."/>
            <person name="Overmann J."/>
            <person name="Amann R."/>
            <person name="Jetten M.S.M."/>
            <person name="Mascher T."/>
            <person name="Medema M.H."/>
            <person name="Devos D.P."/>
            <person name="Kaster A.-K."/>
            <person name="Ovreas L."/>
            <person name="Rohde M."/>
            <person name="Galperin M.Y."/>
            <person name="Jogler C."/>
        </authorList>
    </citation>
    <scope>NUCLEOTIDE SEQUENCE [LARGE SCALE GENOMIC DNA]</scope>
    <source>
        <strain evidence="4 5">Pan189</strain>
    </source>
</reference>
<feature type="compositionally biased region" description="Low complexity" evidence="1">
    <location>
        <begin position="27"/>
        <end position="36"/>
    </location>
</feature>
<accession>A0A517R549</accession>
<dbReference type="EMBL" id="CP036268">
    <property type="protein sequence ID" value="QDT39018.1"/>
    <property type="molecule type" value="Genomic_DNA"/>
</dbReference>